<sequence>MCLSYRNKVLRINAIKEMIQNYRQGSVPVDPRPTNVPIDELVKLVNLNISHPSPIDAYPMKRRSFHPSCNLPNNTDVDMWVDGNSMNLLFNLTYPAQQNVTITIIAATLRLYKFTQGNHTVVDHSCSAEHESEEEQEHQEDNPVVAEVPVLPQTPGTVMADDDKQIRVSVYWYTRSLKKNKVKRKLLDSRMLPIYGKGGWIEFNVRHAARQWRLLGKNFGLVVEVENEDGDLLKASDYFTAMNCSNEASTARPLPGVLLQAAQTYLEANYASARAGFDIIASGPEFTYTNPNSNNKGETDIRDEDDSRNTGSSTYVYSFLFPVIDMCTIEVSAQEAANAAFLQHAQYLLTQQLAACKNRNTQNHTDLILMHGTPIHTTQVYPMTIEENKTGTLEVNNKTEEVDNISHEGHRKDHRHNGHHASRLDTPEELLPSMQDSPPRAVKIRHSRHHHLDEKHRPRNQSGSHHVEDTVKRRVTNGENEKETEEIKQVTWADESGREFSKEIIIQEVIRSANPLDSSALPQQDSDR</sequence>
<dbReference type="eggNOG" id="ENOG502SAYS">
    <property type="taxonomic scope" value="Eukaryota"/>
</dbReference>
<evidence type="ECO:0000256" key="1">
    <source>
        <dbReference type="SAM" id="MobiDB-lite"/>
    </source>
</evidence>
<feature type="compositionally biased region" description="Basic residues" evidence="1">
    <location>
        <begin position="412"/>
        <end position="421"/>
    </location>
</feature>
<protein>
    <recommendedName>
        <fullName evidence="2">TGF-beta propeptide domain-containing protein</fullName>
    </recommendedName>
</protein>
<name>A0A067R0S0_ZOONE</name>
<proteinExistence type="predicted"/>
<gene>
    <name evidence="3" type="ORF">L798_14665</name>
</gene>
<evidence type="ECO:0000313" key="4">
    <source>
        <dbReference type="Proteomes" id="UP000027135"/>
    </source>
</evidence>
<dbReference type="Pfam" id="PF00688">
    <property type="entry name" value="TGFb_propeptide"/>
    <property type="match status" value="1"/>
</dbReference>
<feature type="region of interest" description="Disordered" evidence="1">
    <location>
        <begin position="407"/>
        <end position="490"/>
    </location>
</feature>
<reference evidence="3 4" key="1">
    <citation type="journal article" date="2014" name="Nat. Commun.">
        <title>Molecular traces of alternative social organization in a termite genome.</title>
        <authorList>
            <person name="Terrapon N."/>
            <person name="Li C."/>
            <person name="Robertson H.M."/>
            <person name="Ji L."/>
            <person name="Meng X."/>
            <person name="Booth W."/>
            <person name="Chen Z."/>
            <person name="Childers C.P."/>
            <person name="Glastad K.M."/>
            <person name="Gokhale K."/>
            <person name="Gowin J."/>
            <person name="Gronenberg W."/>
            <person name="Hermansen R.A."/>
            <person name="Hu H."/>
            <person name="Hunt B.G."/>
            <person name="Huylmans A.K."/>
            <person name="Khalil S.M."/>
            <person name="Mitchell R.D."/>
            <person name="Munoz-Torres M.C."/>
            <person name="Mustard J.A."/>
            <person name="Pan H."/>
            <person name="Reese J.T."/>
            <person name="Scharf M.E."/>
            <person name="Sun F."/>
            <person name="Vogel H."/>
            <person name="Xiao J."/>
            <person name="Yang W."/>
            <person name="Yang Z."/>
            <person name="Yang Z."/>
            <person name="Zhou J."/>
            <person name="Zhu J."/>
            <person name="Brent C.S."/>
            <person name="Elsik C.G."/>
            <person name="Goodisman M.A."/>
            <person name="Liberles D.A."/>
            <person name="Roe R.M."/>
            <person name="Vargo E.L."/>
            <person name="Vilcinskas A."/>
            <person name="Wang J."/>
            <person name="Bornberg-Bauer E."/>
            <person name="Korb J."/>
            <person name="Zhang G."/>
            <person name="Liebig J."/>
        </authorList>
    </citation>
    <scope>NUCLEOTIDE SEQUENCE [LARGE SCALE GENOMIC DNA]</scope>
    <source>
        <tissue evidence="3">Whole organism</tissue>
    </source>
</reference>
<dbReference type="Proteomes" id="UP000027135">
    <property type="component" value="Unassembled WGS sequence"/>
</dbReference>
<feature type="domain" description="TGF-beta propeptide" evidence="2">
    <location>
        <begin position="102"/>
        <end position="230"/>
    </location>
</feature>
<feature type="compositionally biased region" description="Basic and acidic residues" evidence="1">
    <location>
        <begin position="479"/>
        <end position="488"/>
    </location>
</feature>
<accession>A0A067R0S0</accession>
<dbReference type="InParanoid" id="A0A067R0S0"/>
<dbReference type="AlphaFoldDB" id="A0A067R0S0"/>
<feature type="region of interest" description="Disordered" evidence="1">
    <location>
        <begin position="288"/>
        <end position="309"/>
    </location>
</feature>
<evidence type="ECO:0000313" key="3">
    <source>
        <dbReference type="EMBL" id="KDR11080.1"/>
    </source>
</evidence>
<keyword evidence="4" id="KW-1185">Reference proteome</keyword>
<feature type="compositionally biased region" description="Basic and acidic residues" evidence="1">
    <location>
        <begin position="297"/>
        <end position="308"/>
    </location>
</feature>
<organism evidence="3 4">
    <name type="scientific">Zootermopsis nevadensis</name>
    <name type="common">Dampwood termite</name>
    <dbReference type="NCBI Taxonomy" id="136037"/>
    <lineage>
        <taxon>Eukaryota</taxon>
        <taxon>Metazoa</taxon>
        <taxon>Ecdysozoa</taxon>
        <taxon>Arthropoda</taxon>
        <taxon>Hexapoda</taxon>
        <taxon>Insecta</taxon>
        <taxon>Pterygota</taxon>
        <taxon>Neoptera</taxon>
        <taxon>Polyneoptera</taxon>
        <taxon>Dictyoptera</taxon>
        <taxon>Blattodea</taxon>
        <taxon>Blattoidea</taxon>
        <taxon>Termitoidae</taxon>
        <taxon>Termopsidae</taxon>
        <taxon>Zootermopsis</taxon>
    </lineage>
</organism>
<dbReference type="InterPro" id="IPR001111">
    <property type="entry name" value="TGF-b_propeptide"/>
</dbReference>
<dbReference type="EMBL" id="KK853123">
    <property type="protein sequence ID" value="KDR11080.1"/>
    <property type="molecule type" value="Genomic_DNA"/>
</dbReference>
<dbReference type="Gene3D" id="2.60.120.970">
    <property type="match status" value="1"/>
</dbReference>
<evidence type="ECO:0000259" key="2">
    <source>
        <dbReference type="Pfam" id="PF00688"/>
    </source>
</evidence>